<dbReference type="EMBL" id="CP034170">
    <property type="protein sequence ID" value="AZI58079.1"/>
    <property type="molecule type" value="Genomic_DNA"/>
</dbReference>
<name>A0A3G8ZL82_9ACTN</name>
<feature type="region of interest" description="Disordered" evidence="1">
    <location>
        <begin position="64"/>
        <end position="83"/>
    </location>
</feature>
<evidence type="ECO:0000256" key="1">
    <source>
        <dbReference type="SAM" id="MobiDB-lite"/>
    </source>
</evidence>
<keyword evidence="3" id="KW-1185">Reference proteome</keyword>
<gene>
    <name evidence="2" type="ORF">EH165_07930</name>
</gene>
<evidence type="ECO:0000313" key="2">
    <source>
        <dbReference type="EMBL" id="AZI58079.1"/>
    </source>
</evidence>
<accession>A0A3G8ZL82</accession>
<dbReference type="KEGG" id="nak:EH165_07930"/>
<reference evidence="2 3" key="2">
    <citation type="submission" date="2018-12" db="EMBL/GenBank/DDBJ databases">
        <title>Nakamurella antarcticus sp. nov., isolated from Antarctica South Shetland Islands soil.</title>
        <authorList>
            <person name="Peng F."/>
        </authorList>
    </citation>
    <scope>NUCLEOTIDE SEQUENCE [LARGE SCALE GENOMIC DNA]</scope>
    <source>
        <strain evidence="2 3">S14-144</strain>
    </source>
</reference>
<proteinExistence type="predicted"/>
<dbReference type="AlphaFoldDB" id="A0A3G8ZL82"/>
<organism evidence="2 3">
    <name type="scientific">Nakamurella antarctica</name>
    <dbReference type="NCBI Taxonomy" id="1902245"/>
    <lineage>
        <taxon>Bacteria</taxon>
        <taxon>Bacillati</taxon>
        <taxon>Actinomycetota</taxon>
        <taxon>Actinomycetes</taxon>
        <taxon>Nakamurellales</taxon>
        <taxon>Nakamurellaceae</taxon>
        <taxon>Nakamurella</taxon>
    </lineage>
</organism>
<evidence type="ECO:0000313" key="3">
    <source>
        <dbReference type="Proteomes" id="UP000268084"/>
    </source>
</evidence>
<reference evidence="2 3" key="1">
    <citation type="submission" date="2018-11" db="EMBL/GenBank/DDBJ databases">
        <authorList>
            <person name="Da X."/>
        </authorList>
    </citation>
    <scope>NUCLEOTIDE SEQUENCE [LARGE SCALE GENOMIC DNA]</scope>
    <source>
        <strain evidence="2 3">S14-144</strain>
    </source>
</reference>
<sequence>MVNPVVKSFLTPAPIFCEIRNAAGDITINLAEVSMTTVEIILVGPSVQGLGFLEDMVKTMSRWGGRAAPSSPFAPNSGNDTDPAERATVVFHEASNADSRAGSAEAAPATQLGVLVVDTAAARSIGHQAFSVRVTAPMNSSIRVHSESADVSISGRADLLQARSTSGRIDADQVAGNAVIQTTSGGVSVQRLGADLDLRSVSGKLRVGFVGGNTTVVTTSGDVKFDRAEGDITVRSVSGDVIFSQVCGGRSEIVGVSSEISIGVRSGTRAQVDLISSNGAVNSDFDLSDLLDDAEISIQARTHSGNIRLSSSANVA</sequence>
<dbReference type="Proteomes" id="UP000268084">
    <property type="component" value="Chromosome"/>
</dbReference>
<dbReference type="OrthoDB" id="3252095at2"/>
<dbReference type="RefSeq" id="WP_124798989.1">
    <property type="nucleotide sequence ID" value="NZ_CP034170.1"/>
</dbReference>
<protein>
    <submittedName>
        <fullName evidence="2">Uncharacterized protein</fullName>
    </submittedName>
</protein>